<evidence type="ECO:0000256" key="4">
    <source>
        <dbReference type="ARBA" id="ARBA00023224"/>
    </source>
</evidence>
<evidence type="ECO:0000256" key="7">
    <source>
        <dbReference type="SAM" id="MobiDB-lite"/>
    </source>
</evidence>
<evidence type="ECO:0000313" key="12">
    <source>
        <dbReference type="Proteomes" id="UP000605259"/>
    </source>
</evidence>
<evidence type="ECO:0000256" key="8">
    <source>
        <dbReference type="SAM" id="Phobius"/>
    </source>
</evidence>
<feature type="transmembrane region" description="Helical" evidence="8">
    <location>
        <begin position="12"/>
        <end position="33"/>
    </location>
</feature>
<protein>
    <submittedName>
        <fullName evidence="11">Methyl-accepting chemotaxis protein</fullName>
    </submittedName>
</protein>
<keyword evidence="2" id="KW-1003">Cell membrane</keyword>
<evidence type="ECO:0000313" key="11">
    <source>
        <dbReference type="EMBL" id="GGE82294.1"/>
    </source>
</evidence>
<proteinExistence type="inferred from homology"/>
<evidence type="ECO:0000256" key="2">
    <source>
        <dbReference type="ARBA" id="ARBA00022475"/>
    </source>
</evidence>
<dbReference type="GO" id="GO:0005886">
    <property type="term" value="C:plasma membrane"/>
    <property type="evidence" value="ECO:0007669"/>
    <property type="project" value="UniProtKB-SubCell"/>
</dbReference>
<feature type="compositionally biased region" description="Low complexity" evidence="7">
    <location>
        <begin position="514"/>
        <end position="539"/>
    </location>
</feature>
<dbReference type="GO" id="GO:0007165">
    <property type="term" value="P:signal transduction"/>
    <property type="evidence" value="ECO:0007669"/>
    <property type="project" value="UniProtKB-KW"/>
</dbReference>
<dbReference type="PRINTS" id="PR00260">
    <property type="entry name" value="CHEMTRNSDUCR"/>
</dbReference>
<evidence type="ECO:0000256" key="1">
    <source>
        <dbReference type="ARBA" id="ARBA00004236"/>
    </source>
</evidence>
<evidence type="ECO:0000256" key="6">
    <source>
        <dbReference type="PROSITE-ProRule" id="PRU00284"/>
    </source>
</evidence>
<dbReference type="Pfam" id="PF00015">
    <property type="entry name" value="MCPsignal"/>
    <property type="match status" value="1"/>
</dbReference>
<organism evidence="11 12">
    <name type="scientific">Priestia taiwanensis</name>
    <dbReference type="NCBI Taxonomy" id="1347902"/>
    <lineage>
        <taxon>Bacteria</taxon>
        <taxon>Bacillati</taxon>
        <taxon>Bacillota</taxon>
        <taxon>Bacilli</taxon>
        <taxon>Bacillales</taxon>
        <taxon>Bacillaceae</taxon>
        <taxon>Priestia</taxon>
    </lineage>
</organism>
<dbReference type="InterPro" id="IPR004089">
    <property type="entry name" value="MCPsignal_dom"/>
</dbReference>
<reference evidence="11" key="2">
    <citation type="submission" date="2020-09" db="EMBL/GenBank/DDBJ databases">
        <authorList>
            <person name="Sun Q."/>
            <person name="Zhou Y."/>
        </authorList>
    </citation>
    <scope>NUCLEOTIDE SEQUENCE</scope>
    <source>
        <strain evidence="11">CGMCC 1.12698</strain>
    </source>
</reference>
<dbReference type="PROSITE" id="PS50111">
    <property type="entry name" value="CHEMOTAXIS_TRANSDUC_2"/>
    <property type="match status" value="1"/>
</dbReference>
<accession>A0A917AYN6</accession>
<feature type="region of interest" description="Disordered" evidence="7">
    <location>
        <begin position="514"/>
        <end position="545"/>
    </location>
</feature>
<dbReference type="InterPro" id="IPR004090">
    <property type="entry name" value="Chemotax_Me-accpt_rcpt"/>
</dbReference>
<dbReference type="AlphaFoldDB" id="A0A917AYN6"/>
<dbReference type="InterPro" id="IPR024478">
    <property type="entry name" value="HlyB_4HB_MCP"/>
</dbReference>
<evidence type="ECO:0000259" key="9">
    <source>
        <dbReference type="PROSITE" id="PS50111"/>
    </source>
</evidence>
<dbReference type="SMART" id="SM00283">
    <property type="entry name" value="MA"/>
    <property type="match status" value="1"/>
</dbReference>
<feature type="transmembrane region" description="Helical" evidence="8">
    <location>
        <begin position="187"/>
        <end position="208"/>
    </location>
</feature>
<dbReference type="GO" id="GO:0006935">
    <property type="term" value="P:chemotaxis"/>
    <property type="evidence" value="ECO:0007669"/>
    <property type="project" value="InterPro"/>
</dbReference>
<comment type="subcellular location">
    <subcellularLocation>
        <location evidence="1">Cell membrane</location>
    </subcellularLocation>
</comment>
<evidence type="ECO:0000259" key="10">
    <source>
        <dbReference type="PROSITE" id="PS50885"/>
    </source>
</evidence>
<keyword evidence="8" id="KW-0812">Transmembrane</keyword>
<keyword evidence="12" id="KW-1185">Reference proteome</keyword>
<dbReference type="Proteomes" id="UP000605259">
    <property type="component" value="Unassembled WGS sequence"/>
</dbReference>
<evidence type="ECO:0000256" key="5">
    <source>
        <dbReference type="ARBA" id="ARBA00029447"/>
    </source>
</evidence>
<dbReference type="RefSeq" id="WP_188389786.1">
    <property type="nucleotide sequence ID" value="NZ_BMFK01000005.1"/>
</dbReference>
<reference evidence="11" key="1">
    <citation type="journal article" date="2014" name="Int. J. Syst. Evol. Microbiol.">
        <title>Complete genome sequence of Corynebacterium casei LMG S-19264T (=DSM 44701T), isolated from a smear-ripened cheese.</title>
        <authorList>
            <consortium name="US DOE Joint Genome Institute (JGI-PGF)"/>
            <person name="Walter F."/>
            <person name="Albersmeier A."/>
            <person name="Kalinowski J."/>
            <person name="Ruckert C."/>
        </authorList>
    </citation>
    <scope>NUCLEOTIDE SEQUENCE</scope>
    <source>
        <strain evidence="11">CGMCC 1.12698</strain>
    </source>
</reference>
<dbReference type="GO" id="GO:0004888">
    <property type="term" value="F:transmembrane signaling receptor activity"/>
    <property type="evidence" value="ECO:0007669"/>
    <property type="project" value="InterPro"/>
</dbReference>
<dbReference type="Pfam" id="PF12729">
    <property type="entry name" value="4HB_MCP_1"/>
    <property type="match status" value="1"/>
</dbReference>
<dbReference type="PANTHER" id="PTHR32089">
    <property type="entry name" value="METHYL-ACCEPTING CHEMOTAXIS PROTEIN MCPB"/>
    <property type="match status" value="1"/>
</dbReference>
<gene>
    <name evidence="11" type="ORF">GCM10007140_34930</name>
</gene>
<dbReference type="EMBL" id="BMFK01000005">
    <property type="protein sequence ID" value="GGE82294.1"/>
    <property type="molecule type" value="Genomic_DNA"/>
</dbReference>
<comment type="similarity">
    <text evidence="5">Belongs to the methyl-accepting chemotaxis (MCP) protein family.</text>
</comment>
<dbReference type="SUPFAM" id="SSF58104">
    <property type="entry name" value="Methyl-accepting chemotaxis protein (MCP) signaling domain"/>
    <property type="match status" value="1"/>
</dbReference>
<keyword evidence="4 6" id="KW-0807">Transducer</keyword>
<dbReference type="InterPro" id="IPR003660">
    <property type="entry name" value="HAMP_dom"/>
</dbReference>
<feature type="domain" description="Methyl-accepting transducer" evidence="9">
    <location>
        <begin position="279"/>
        <end position="529"/>
    </location>
</feature>
<dbReference type="Gene3D" id="1.10.287.950">
    <property type="entry name" value="Methyl-accepting chemotaxis protein"/>
    <property type="match status" value="1"/>
</dbReference>
<feature type="domain" description="HAMP" evidence="10">
    <location>
        <begin position="208"/>
        <end position="260"/>
    </location>
</feature>
<keyword evidence="8" id="KW-1133">Transmembrane helix</keyword>
<comment type="caution">
    <text evidence="11">The sequence shown here is derived from an EMBL/GenBank/DDBJ whole genome shotgun (WGS) entry which is preliminary data.</text>
</comment>
<name>A0A917AYN6_9BACI</name>
<sequence>MLKKLQHVKLSTFIIMMAAISLFFLVSLGVIGYTNMKKMNENTTAMYEEGTVPITETISLRAMFLNMRVSFANALHEYDNKANETMEKYAKNLDVSVNRLRSFGLSDKEKEVVTKVEAVGKSYFTKWKEAVVYLEKNEAVPADLQKELLELGAKAEESIREFRDIQVKEVEELVSDSADVYNGSQRLFMAMAIICSVLICLLACWVIYSIRKSSKEMIYLLQEISKGDLSTEIHVDSNTEFGKMKSALKSSVENFASMIGAIKEKSLTIDQESTNLHQISDEMKSSCENVTASIQDIAKGTNVHAEEASHVTSLLNEFNEKLVAMSSDIREIGENTYAIHSVAHESDREMKQVVQSVEHVNESFAHLVTMTANVGESLQEVTNITSLINTIADQTNLLALNAAIESARAGEAGKGFAVVANEVRKLAEQSRNSSQQITELISKVMQESDKMVENTHQVNEELQKQKKDINVAIQSFQGITQEVERINPKIEAIRESSQFINQQKDTILAQMESSAAMAEETSASSEEIASASEEMYASSDQVSTTSRQLKAVTEEMVEEMKKFKL</sequence>
<evidence type="ECO:0000256" key="3">
    <source>
        <dbReference type="ARBA" id="ARBA00023136"/>
    </source>
</evidence>
<keyword evidence="3 8" id="KW-0472">Membrane</keyword>
<dbReference type="PANTHER" id="PTHR32089:SF112">
    <property type="entry name" value="LYSOZYME-LIKE PROTEIN-RELATED"/>
    <property type="match status" value="1"/>
</dbReference>
<dbReference type="PROSITE" id="PS50885">
    <property type="entry name" value="HAMP"/>
    <property type="match status" value="1"/>
</dbReference>